<dbReference type="PANTHER" id="PTHR42100:SF1">
    <property type="entry name" value="OXIDOREDUCTASE 178 KDA SUBUNIT, PUTATIVE (AFU_ORTHOLOGUE AFUA_8G04320)-RELATED"/>
    <property type="match status" value="1"/>
</dbReference>
<dbReference type="OrthoDB" id="2120038at2759"/>
<name>A0A397IGX2_9EURO</name>
<dbReference type="InterPro" id="IPR034444">
    <property type="entry name" value="Nuo17.8"/>
</dbReference>
<protein>
    <recommendedName>
        <fullName evidence="3">NADH-ubiquinone oxidoreductase 178 kDa subunit</fullName>
    </recommendedName>
</protein>
<evidence type="ECO:0000313" key="1">
    <source>
        <dbReference type="EMBL" id="RLL99765.1"/>
    </source>
</evidence>
<gene>
    <name evidence="1" type="ORF">CFD26_104257</name>
</gene>
<accession>A0A397IGX2</accession>
<dbReference type="EMBL" id="NIDN02000025">
    <property type="protein sequence ID" value="RLL99765.1"/>
    <property type="molecule type" value="Genomic_DNA"/>
</dbReference>
<comment type="caution">
    <text evidence="1">The sequence shown here is derived from an EMBL/GenBank/DDBJ whole genome shotgun (WGS) entry which is preliminary data.</text>
</comment>
<organism evidence="1 2">
    <name type="scientific">Aspergillus turcosus</name>
    <dbReference type="NCBI Taxonomy" id="1245748"/>
    <lineage>
        <taxon>Eukaryota</taxon>
        <taxon>Fungi</taxon>
        <taxon>Dikarya</taxon>
        <taxon>Ascomycota</taxon>
        <taxon>Pezizomycotina</taxon>
        <taxon>Eurotiomycetes</taxon>
        <taxon>Eurotiomycetidae</taxon>
        <taxon>Eurotiales</taxon>
        <taxon>Aspergillaceae</taxon>
        <taxon>Aspergillus</taxon>
        <taxon>Aspergillus subgen. Fumigati</taxon>
    </lineage>
</organism>
<sequence>MSFARQSYASARQLLRNQQPRRFASHTAHAEPVNESFGRSFYVTFGAFASAYVLYRLSKSTEESGSQSWISNLIQKWTPSEKVFEERNAIHTVLMEKAAQDRHLLQSQGPRATFELKQPEYVHMAPCVPPKARANIWISAFSRVSFNTAPPYNVPAGSSVDLSAVVAHYEQQNKQMEEARLARMKDGKVVSLYD</sequence>
<proteinExistence type="predicted"/>
<evidence type="ECO:0000313" key="2">
    <source>
        <dbReference type="Proteomes" id="UP000215289"/>
    </source>
</evidence>
<reference evidence="1 2" key="1">
    <citation type="submission" date="2018-08" db="EMBL/GenBank/DDBJ databases">
        <title>Draft genome sequences of two Aspergillus turcosus clinical strains isolated from bronchoalveolar lavage fluid: one azole-susceptible and the other azole-resistant.</title>
        <authorList>
            <person name="Parent-Michaud M."/>
            <person name="Dufresne P.J."/>
            <person name="Fournier E."/>
            <person name="Martineau C."/>
            <person name="Moreira S."/>
            <person name="Perkins V."/>
            <person name="De Repentigny L."/>
            <person name="Dufresne S.F."/>
        </authorList>
    </citation>
    <scope>NUCLEOTIDE SEQUENCE [LARGE SCALE GENOMIC DNA]</scope>
    <source>
        <strain evidence="1">HMR AF 1038</strain>
    </source>
</reference>
<dbReference type="PANTHER" id="PTHR42100">
    <property type="entry name" value="OXIDOREDUCTASE 178 KDA SUBUNIT, PUTATIVE (AFU_ORTHOLOGUE AFUA_8G04320)-RELATED"/>
    <property type="match status" value="1"/>
</dbReference>
<dbReference type="Proteomes" id="UP000215289">
    <property type="component" value="Unassembled WGS sequence"/>
</dbReference>
<evidence type="ECO:0008006" key="3">
    <source>
        <dbReference type="Google" id="ProtNLM"/>
    </source>
</evidence>
<keyword evidence="2" id="KW-1185">Reference proteome</keyword>
<dbReference type="AlphaFoldDB" id="A0A397IGX2"/>
<dbReference type="STRING" id="1245748.A0A397IGX2"/>
<dbReference type="GO" id="GO:0005739">
    <property type="term" value="C:mitochondrion"/>
    <property type="evidence" value="ECO:0007669"/>
    <property type="project" value="InterPro"/>
</dbReference>